<dbReference type="GO" id="GO:0004386">
    <property type="term" value="F:helicase activity"/>
    <property type="evidence" value="ECO:0007669"/>
    <property type="project" value="UniProtKB-KW"/>
</dbReference>
<dbReference type="GO" id="GO:0005524">
    <property type="term" value="F:ATP binding"/>
    <property type="evidence" value="ECO:0007669"/>
    <property type="project" value="UniProtKB-KW"/>
</dbReference>
<feature type="domain" description="PD-(D/E)XK endonuclease-like" evidence="8">
    <location>
        <begin position="58"/>
        <end position="351"/>
    </location>
</feature>
<proteinExistence type="predicted"/>
<keyword evidence="2" id="KW-0227">DNA damage</keyword>
<evidence type="ECO:0000259" key="8">
    <source>
        <dbReference type="Pfam" id="PF12705"/>
    </source>
</evidence>
<dbReference type="HOGENOM" id="CLU_066805_0_0_9"/>
<keyword evidence="4" id="KW-0347">Helicase</keyword>
<sequence length="355" mass="41690">MHMIMQPACLITKSRAVCDCRLRYLAIVAFCIILGKNTANRERGKRMPYQTKPYPEWSWSLSRDQMFHTCKRQYFYHYYASHGGWLLSAPPEAQTAYRLKKLTNLYLVLGDAVHTAAQKLITLRERNGAYPTKEQIITYIRGALNTAYQDSKKKAEWWGYPKQYTMLHEMYYEGQLPHERVEAVGNRIAVCAEHLLTSESWREIRDADNLTILEVEKLNDFIVNDKKIYVKLDALYRRDDGTYVIADWKTGRIAEKNEEQLRLYALYLHEYYGVPLTHIEVRTEYLLDGFCMRSVLTEDDMDIIRHKISASVQSMESYLDDTYYNRPLPLERFAGAGEAKICEMCNFRQICTEKQ</sequence>
<dbReference type="AlphaFoldDB" id="U1YBD1"/>
<dbReference type="PATRIC" id="fig|649747.3.peg.2255"/>
<evidence type="ECO:0000256" key="6">
    <source>
        <dbReference type="ARBA" id="ARBA00023125"/>
    </source>
</evidence>
<evidence type="ECO:0000256" key="5">
    <source>
        <dbReference type="ARBA" id="ARBA00022840"/>
    </source>
</evidence>
<dbReference type="Pfam" id="PF12705">
    <property type="entry name" value="PDDEXK_1"/>
    <property type="match status" value="1"/>
</dbReference>
<accession>U1YBD1</accession>
<evidence type="ECO:0000256" key="1">
    <source>
        <dbReference type="ARBA" id="ARBA00022741"/>
    </source>
</evidence>
<dbReference type="InterPro" id="IPR038726">
    <property type="entry name" value="PDDEXK_AddAB-type"/>
</dbReference>
<name>U1YBD1_ANEAE</name>
<dbReference type="STRING" id="649747.HMPREF0083_02495"/>
<keyword evidence="3" id="KW-0378">Hydrolase</keyword>
<keyword evidence="7" id="KW-0234">DNA repair</keyword>
<evidence type="ECO:0000256" key="7">
    <source>
        <dbReference type="ARBA" id="ARBA00023204"/>
    </source>
</evidence>
<evidence type="ECO:0000313" key="9">
    <source>
        <dbReference type="EMBL" id="ERI09417.1"/>
    </source>
</evidence>
<keyword evidence="1" id="KW-0547">Nucleotide-binding</keyword>
<keyword evidence="5" id="KW-0067">ATP-binding</keyword>
<dbReference type="GO" id="GO:0003677">
    <property type="term" value="F:DNA binding"/>
    <property type="evidence" value="ECO:0007669"/>
    <property type="project" value="UniProtKB-KW"/>
</dbReference>
<evidence type="ECO:0000313" key="10">
    <source>
        <dbReference type="Proteomes" id="UP000016511"/>
    </source>
</evidence>
<organism evidence="9 10">
    <name type="scientific">Aneurinibacillus aneurinilyticus ATCC 12856</name>
    <dbReference type="NCBI Taxonomy" id="649747"/>
    <lineage>
        <taxon>Bacteria</taxon>
        <taxon>Bacillati</taxon>
        <taxon>Bacillota</taxon>
        <taxon>Bacilli</taxon>
        <taxon>Bacillales</taxon>
        <taxon>Paenibacillaceae</taxon>
        <taxon>Aneurinibacillus group</taxon>
        <taxon>Aneurinibacillus</taxon>
    </lineage>
</organism>
<protein>
    <recommendedName>
        <fullName evidence="8">PD-(D/E)XK endonuclease-like domain-containing protein</fullName>
    </recommendedName>
</protein>
<dbReference type="eggNOG" id="COG1468">
    <property type="taxonomic scope" value="Bacteria"/>
</dbReference>
<dbReference type="Gene3D" id="3.90.320.10">
    <property type="match status" value="1"/>
</dbReference>
<evidence type="ECO:0000256" key="3">
    <source>
        <dbReference type="ARBA" id="ARBA00022801"/>
    </source>
</evidence>
<comment type="caution">
    <text evidence="9">The sequence shown here is derived from an EMBL/GenBank/DDBJ whole genome shotgun (WGS) entry which is preliminary data.</text>
</comment>
<evidence type="ECO:0000256" key="4">
    <source>
        <dbReference type="ARBA" id="ARBA00022806"/>
    </source>
</evidence>
<gene>
    <name evidence="9" type="ORF">HMPREF0083_02495</name>
</gene>
<evidence type="ECO:0000256" key="2">
    <source>
        <dbReference type="ARBA" id="ARBA00022763"/>
    </source>
</evidence>
<dbReference type="InterPro" id="IPR011604">
    <property type="entry name" value="PDDEXK-like_dom_sf"/>
</dbReference>
<keyword evidence="10" id="KW-1185">Reference proteome</keyword>
<dbReference type="Proteomes" id="UP000016511">
    <property type="component" value="Unassembled WGS sequence"/>
</dbReference>
<keyword evidence="6" id="KW-0238">DNA-binding</keyword>
<dbReference type="GO" id="GO:0006281">
    <property type="term" value="P:DNA repair"/>
    <property type="evidence" value="ECO:0007669"/>
    <property type="project" value="UniProtKB-KW"/>
</dbReference>
<reference evidence="9 10" key="1">
    <citation type="submission" date="2013-08" db="EMBL/GenBank/DDBJ databases">
        <authorList>
            <person name="Weinstock G."/>
            <person name="Sodergren E."/>
            <person name="Wylie T."/>
            <person name="Fulton L."/>
            <person name="Fulton R."/>
            <person name="Fronick C."/>
            <person name="O'Laughlin M."/>
            <person name="Godfrey J."/>
            <person name="Miner T."/>
            <person name="Herter B."/>
            <person name="Appelbaum E."/>
            <person name="Cordes M."/>
            <person name="Lek S."/>
            <person name="Wollam A."/>
            <person name="Pepin K.H."/>
            <person name="Palsikar V.B."/>
            <person name="Mitreva M."/>
            <person name="Wilson R.K."/>
        </authorList>
    </citation>
    <scope>NUCLEOTIDE SEQUENCE [LARGE SCALE GENOMIC DNA]</scope>
    <source>
        <strain evidence="9 10">ATCC 12856</strain>
    </source>
</reference>
<dbReference type="GO" id="GO:0016787">
    <property type="term" value="F:hydrolase activity"/>
    <property type="evidence" value="ECO:0007669"/>
    <property type="project" value="UniProtKB-KW"/>
</dbReference>
<dbReference type="EMBL" id="AWSJ01000156">
    <property type="protein sequence ID" value="ERI09417.1"/>
    <property type="molecule type" value="Genomic_DNA"/>
</dbReference>